<dbReference type="Gene3D" id="2.40.30.20">
    <property type="match status" value="2"/>
</dbReference>
<sequence>MFTGIIQSMGEVAALQPKGDDLRLHIRTGKLALADVVIGDSIATSGVCLTVVELPGDGFWADVSGETLACTRTGELKTGDRVNLEKALTLSTPLGGHLVSGHVDGLGEVVSRHEDGRSVRFRMRAPDSLAHYIAAKGSVCVDGISLTVNAVDGAEFELNIVPHTLVETTMGEFRPGRTFNLEVDIIARYLERLLLGQRAAQPGSEGVTEELLQRCGFMGAADRSTGL</sequence>
<dbReference type="NCBIfam" id="NF006767">
    <property type="entry name" value="PRK09289.1"/>
    <property type="match status" value="1"/>
</dbReference>
<dbReference type="PROSITE" id="PS51177">
    <property type="entry name" value="LUMAZINE_BIND"/>
    <property type="match status" value="2"/>
</dbReference>
<dbReference type="NCBIfam" id="TIGR00187">
    <property type="entry name" value="ribE"/>
    <property type="match status" value="1"/>
</dbReference>
<reference evidence="10" key="1">
    <citation type="submission" date="2018-06" db="EMBL/GenBank/DDBJ databases">
        <authorList>
            <person name="Zhirakovskaya E."/>
        </authorList>
    </citation>
    <scope>NUCLEOTIDE SEQUENCE</scope>
</reference>
<dbReference type="EMBL" id="UOFM01000468">
    <property type="protein sequence ID" value="VAW82434.1"/>
    <property type="molecule type" value="Genomic_DNA"/>
</dbReference>
<accession>A0A3B0ZM46</accession>
<comment type="catalytic activity">
    <reaction evidence="1">
        <text>2 6,7-dimethyl-8-(1-D-ribityl)lumazine + H(+) = 5-amino-6-(D-ribitylamino)uracil + riboflavin</text>
        <dbReference type="Rhea" id="RHEA:20772"/>
        <dbReference type="ChEBI" id="CHEBI:15378"/>
        <dbReference type="ChEBI" id="CHEBI:15934"/>
        <dbReference type="ChEBI" id="CHEBI:57986"/>
        <dbReference type="ChEBI" id="CHEBI:58201"/>
        <dbReference type="EC" id="2.5.1.9"/>
    </reaction>
</comment>
<evidence type="ECO:0000256" key="5">
    <source>
        <dbReference type="ARBA" id="ARBA00013950"/>
    </source>
</evidence>
<dbReference type="InterPro" id="IPR017938">
    <property type="entry name" value="Riboflavin_synthase-like_b-brl"/>
</dbReference>
<dbReference type="NCBIfam" id="NF009566">
    <property type="entry name" value="PRK13020.1"/>
    <property type="match status" value="1"/>
</dbReference>
<evidence type="ECO:0000256" key="3">
    <source>
        <dbReference type="ARBA" id="ARBA00004887"/>
    </source>
</evidence>
<dbReference type="FunFam" id="2.40.30.20:FF:000003">
    <property type="entry name" value="Riboflavin synthase, alpha subunit"/>
    <property type="match status" value="1"/>
</dbReference>
<keyword evidence="7 10" id="KW-0808">Transferase</keyword>
<comment type="function">
    <text evidence="2">Catalyzes the dismutation of two molecules of 6,7-dimethyl-8-ribityllumazine, resulting in the formation of riboflavin and 5-amino-6-(D-ribitylamino)uracil.</text>
</comment>
<gene>
    <name evidence="10" type="ORF">MNBD_GAMMA14-916</name>
</gene>
<dbReference type="PANTHER" id="PTHR21098">
    <property type="entry name" value="RIBOFLAVIN SYNTHASE ALPHA CHAIN"/>
    <property type="match status" value="1"/>
</dbReference>
<evidence type="ECO:0000256" key="2">
    <source>
        <dbReference type="ARBA" id="ARBA00002803"/>
    </source>
</evidence>
<dbReference type="PIRSF" id="PIRSF000498">
    <property type="entry name" value="Riboflavin_syn_A"/>
    <property type="match status" value="1"/>
</dbReference>
<dbReference type="GO" id="GO:0004746">
    <property type="term" value="F:riboflavin synthase activity"/>
    <property type="evidence" value="ECO:0007669"/>
    <property type="project" value="UniProtKB-EC"/>
</dbReference>
<organism evidence="10">
    <name type="scientific">hydrothermal vent metagenome</name>
    <dbReference type="NCBI Taxonomy" id="652676"/>
    <lineage>
        <taxon>unclassified sequences</taxon>
        <taxon>metagenomes</taxon>
        <taxon>ecological metagenomes</taxon>
    </lineage>
</organism>
<evidence type="ECO:0000256" key="8">
    <source>
        <dbReference type="ARBA" id="ARBA00022737"/>
    </source>
</evidence>
<keyword evidence="6" id="KW-0686">Riboflavin biosynthesis</keyword>
<feature type="domain" description="Lumazine-binding" evidence="9">
    <location>
        <begin position="1"/>
        <end position="97"/>
    </location>
</feature>
<dbReference type="Pfam" id="PF00677">
    <property type="entry name" value="Lum_binding"/>
    <property type="match status" value="2"/>
</dbReference>
<feature type="domain" description="Lumazine-binding" evidence="9">
    <location>
        <begin position="98"/>
        <end position="194"/>
    </location>
</feature>
<dbReference type="PANTHER" id="PTHR21098:SF12">
    <property type="entry name" value="RIBOFLAVIN SYNTHASE"/>
    <property type="match status" value="1"/>
</dbReference>
<dbReference type="GO" id="GO:0009231">
    <property type="term" value="P:riboflavin biosynthetic process"/>
    <property type="evidence" value="ECO:0007669"/>
    <property type="project" value="UniProtKB-KW"/>
</dbReference>
<dbReference type="AlphaFoldDB" id="A0A3B0ZM46"/>
<comment type="pathway">
    <text evidence="3">Cofactor biosynthesis; riboflavin biosynthesis; riboflavin from 2-hydroxy-3-oxobutyl phosphate and 5-amino-6-(D-ribitylamino)uracil: step 2/2.</text>
</comment>
<dbReference type="CDD" id="cd00402">
    <property type="entry name" value="Riboflavin_synthase_like"/>
    <property type="match status" value="1"/>
</dbReference>
<name>A0A3B0ZM46_9ZZZZ</name>
<protein>
    <recommendedName>
        <fullName evidence="5">Riboflavin synthase</fullName>
        <ecNumber evidence="4">2.5.1.9</ecNumber>
    </recommendedName>
</protein>
<evidence type="ECO:0000256" key="4">
    <source>
        <dbReference type="ARBA" id="ARBA00012827"/>
    </source>
</evidence>
<evidence type="ECO:0000313" key="10">
    <source>
        <dbReference type="EMBL" id="VAW82434.1"/>
    </source>
</evidence>
<dbReference type="EC" id="2.5.1.9" evidence="4"/>
<dbReference type="InterPro" id="IPR026017">
    <property type="entry name" value="Lumazine-bd_dom"/>
</dbReference>
<dbReference type="InterPro" id="IPR001783">
    <property type="entry name" value="Lumazine-bd"/>
</dbReference>
<keyword evidence="8" id="KW-0677">Repeat</keyword>
<evidence type="ECO:0000259" key="9">
    <source>
        <dbReference type="PROSITE" id="PS51177"/>
    </source>
</evidence>
<dbReference type="InterPro" id="IPR023366">
    <property type="entry name" value="ATP_synth_asu-like_sf"/>
</dbReference>
<proteinExistence type="predicted"/>
<evidence type="ECO:0000256" key="1">
    <source>
        <dbReference type="ARBA" id="ARBA00000968"/>
    </source>
</evidence>
<evidence type="ECO:0000256" key="7">
    <source>
        <dbReference type="ARBA" id="ARBA00022679"/>
    </source>
</evidence>
<dbReference type="SUPFAM" id="SSF63380">
    <property type="entry name" value="Riboflavin synthase domain-like"/>
    <property type="match status" value="2"/>
</dbReference>
<dbReference type="FunFam" id="2.40.30.20:FF:000004">
    <property type="entry name" value="Riboflavin synthase, alpha subunit"/>
    <property type="match status" value="1"/>
</dbReference>
<evidence type="ECO:0000256" key="6">
    <source>
        <dbReference type="ARBA" id="ARBA00022619"/>
    </source>
</evidence>